<keyword evidence="3" id="KW-0805">Transcription regulation</keyword>
<evidence type="ECO:0000313" key="9">
    <source>
        <dbReference type="Proteomes" id="UP000269097"/>
    </source>
</evidence>
<dbReference type="EMBL" id="CP033433">
    <property type="protein sequence ID" value="AYQ74476.1"/>
    <property type="molecule type" value="Genomic_DNA"/>
</dbReference>
<dbReference type="Gene3D" id="3.40.50.2300">
    <property type="match status" value="1"/>
</dbReference>
<dbReference type="SUPFAM" id="SSF52172">
    <property type="entry name" value="CheY-like"/>
    <property type="match status" value="1"/>
</dbReference>
<dbReference type="PROSITE" id="PS50110">
    <property type="entry name" value="RESPONSE_REGULATORY"/>
    <property type="match status" value="1"/>
</dbReference>
<dbReference type="InterPro" id="IPR051677">
    <property type="entry name" value="AfsR-DnrI-RedD_regulator"/>
</dbReference>
<reference evidence="8 9" key="1">
    <citation type="submission" date="2018-10" db="EMBL/GenBank/DDBJ databases">
        <title>Genome Sequence of Cohnella sp.</title>
        <authorList>
            <person name="Srinivasan S."/>
            <person name="Kim M.K."/>
        </authorList>
    </citation>
    <scope>NUCLEOTIDE SEQUENCE [LARGE SCALE GENOMIC DNA]</scope>
    <source>
        <strain evidence="8 9">18JY8-7</strain>
    </source>
</reference>
<accession>A0A3G3K1U0</accession>
<evidence type="ECO:0000259" key="7">
    <source>
        <dbReference type="PROSITE" id="PS50110"/>
    </source>
</evidence>
<dbReference type="Pfam" id="PF00072">
    <property type="entry name" value="Response_reg"/>
    <property type="match status" value="1"/>
</dbReference>
<feature type="modified residue" description="4-aspartylphosphate" evidence="6">
    <location>
        <position position="54"/>
    </location>
</feature>
<sequence length="378" mass="43487">MKVRAIVVDDERLIAEHIDRLLADAGVEVVGCCTNPYEALEMTKALRPDVLFLDIEMPEMSGLDIAEKVYSDNLDSEVVFITAYNQYAIDAFRVNALDYLLKPIMEEDLNRSLERIRKRRKERMGAAGMIGNRQLSASLFGKFSVYIGDDPEPVRWVTSKCAELFAYMLLQQEDKEVSKWQLFEALWNEKNTEKADINLRSTVSRVNKTLRDLHAGMSLTSVRNGYRLTMSGDAIVVDADPLESFALDSVEIGPDNLNQVEQLVYRCNHPFLKEFSGEWCEPYRNRYRQYFLYLGGKLFSYYERVRTEPLKALRLAEMLVDHDPYNDSLRAAALKLRHQLEGRKRAAAYYEAYAKLLRTELGTEPGDALTDMFHKLTD</sequence>
<keyword evidence="6" id="KW-0597">Phosphoprotein</keyword>
<dbReference type="InterPro" id="IPR016032">
    <property type="entry name" value="Sig_transdc_resp-reg_C-effctor"/>
</dbReference>
<dbReference type="InterPro" id="IPR001867">
    <property type="entry name" value="OmpR/PhoB-type_DNA-bd"/>
</dbReference>
<dbReference type="KEGG" id="coh:EAV92_19005"/>
<evidence type="ECO:0000256" key="6">
    <source>
        <dbReference type="PROSITE-ProRule" id="PRU00169"/>
    </source>
</evidence>
<dbReference type="SMART" id="SM01043">
    <property type="entry name" value="BTAD"/>
    <property type="match status" value="1"/>
</dbReference>
<keyword evidence="9" id="KW-1185">Reference proteome</keyword>
<dbReference type="GO" id="GO:0003677">
    <property type="term" value="F:DNA binding"/>
    <property type="evidence" value="ECO:0007669"/>
    <property type="project" value="UniProtKB-KW"/>
</dbReference>
<dbReference type="Pfam" id="PF03704">
    <property type="entry name" value="BTAD"/>
    <property type="match status" value="1"/>
</dbReference>
<dbReference type="Gene3D" id="1.25.40.10">
    <property type="entry name" value="Tetratricopeptide repeat domain"/>
    <property type="match status" value="1"/>
</dbReference>
<dbReference type="InterPro" id="IPR011006">
    <property type="entry name" value="CheY-like_superfamily"/>
</dbReference>
<dbReference type="GO" id="GO:0006355">
    <property type="term" value="P:regulation of DNA-templated transcription"/>
    <property type="evidence" value="ECO:0007669"/>
    <property type="project" value="InterPro"/>
</dbReference>
<dbReference type="InterPro" id="IPR011990">
    <property type="entry name" value="TPR-like_helical_dom_sf"/>
</dbReference>
<evidence type="ECO:0000256" key="4">
    <source>
        <dbReference type="ARBA" id="ARBA00023125"/>
    </source>
</evidence>
<dbReference type="Gene3D" id="1.10.10.10">
    <property type="entry name" value="Winged helix-like DNA-binding domain superfamily/Winged helix DNA-binding domain"/>
    <property type="match status" value="1"/>
</dbReference>
<protein>
    <submittedName>
        <fullName evidence="8">Response regulator</fullName>
    </submittedName>
</protein>
<proteinExistence type="inferred from homology"/>
<evidence type="ECO:0000256" key="5">
    <source>
        <dbReference type="ARBA" id="ARBA00023163"/>
    </source>
</evidence>
<evidence type="ECO:0000256" key="3">
    <source>
        <dbReference type="ARBA" id="ARBA00023015"/>
    </source>
</evidence>
<dbReference type="InterPro" id="IPR036388">
    <property type="entry name" value="WH-like_DNA-bd_sf"/>
</dbReference>
<comment type="similarity">
    <text evidence="1">Belongs to the AfsR/DnrI/RedD regulatory family.</text>
</comment>
<dbReference type="SMART" id="SM00862">
    <property type="entry name" value="Trans_reg_C"/>
    <property type="match status" value="1"/>
</dbReference>
<evidence type="ECO:0000256" key="2">
    <source>
        <dbReference type="ARBA" id="ARBA00023012"/>
    </source>
</evidence>
<dbReference type="PANTHER" id="PTHR35807">
    <property type="entry name" value="TRANSCRIPTIONAL REGULATOR REDD-RELATED"/>
    <property type="match status" value="1"/>
</dbReference>
<dbReference type="SUPFAM" id="SSF48452">
    <property type="entry name" value="TPR-like"/>
    <property type="match status" value="1"/>
</dbReference>
<evidence type="ECO:0000256" key="1">
    <source>
        <dbReference type="ARBA" id="ARBA00005820"/>
    </source>
</evidence>
<dbReference type="InterPro" id="IPR001789">
    <property type="entry name" value="Sig_transdc_resp-reg_receiver"/>
</dbReference>
<keyword evidence="2" id="KW-0902">Two-component regulatory system</keyword>
<dbReference type="SMART" id="SM00448">
    <property type="entry name" value="REC"/>
    <property type="match status" value="1"/>
</dbReference>
<evidence type="ECO:0000313" key="8">
    <source>
        <dbReference type="EMBL" id="AYQ74476.1"/>
    </source>
</evidence>
<keyword evidence="5" id="KW-0804">Transcription</keyword>
<dbReference type="SUPFAM" id="SSF46894">
    <property type="entry name" value="C-terminal effector domain of the bipartite response regulators"/>
    <property type="match status" value="1"/>
</dbReference>
<dbReference type="InterPro" id="IPR005158">
    <property type="entry name" value="BTAD"/>
</dbReference>
<dbReference type="GO" id="GO:0000160">
    <property type="term" value="P:phosphorelay signal transduction system"/>
    <property type="evidence" value="ECO:0007669"/>
    <property type="project" value="UniProtKB-KW"/>
</dbReference>
<keyword evidence="4" id="KW-0238">DNA-binding</keyword>
<dbReference type="AlphaFoldDB" id="A0A3G3K1U0"/>
<name>A0A3G3K1U0_9BACL</name>
<dbReference type="Proteomes" id="UP000269097">
    <property type="component" value="Chromosome"/>
</dbReference>
<organism evidence="8 9">
    <name type="scientific">Cohnella candidum</name>
    <dbReference type="NCBI Taxonomy" id="2674991"/>
    <lineage>
        <taxon>Bacteria</taxon>
        <taxon>Bacillati</taxon>
        <taxon>Bacillota</taxon>
        <taxon>Bacilli</taxon>
        <taxon>Bacillales</taxon>
        <taxon>Paenibacillaceae</taxon>
        <taxon>Cohnella</taxon>
    </lineage>
</organism>
<gene>
    <name evidence="8" type="ORF">EAV92_19005</name>
</gene>
<feature type="domain" description="Response regulatory" evidence="7">
    <location>
        <begin position="4"/>
        <end position="117"/>
    </location>
</feature>